<feature type="compositionally biased region" description="Basic and acidic residues" evidence="17">
    <location>
        <begin position="408"/>
        <end position="417"/>
    </location>
</feature>
<dbReference type="EMBL" id="LN483345">
    <property type="protein sequence ID" value="CDZ98777.1"/>
    <property type="molecule type" value="Genomic_DNA"/>
</dbReference>
<dbReference type="InterPro" id="IPR011009">
    <property type="entry name" value="Kinase-like_dom_sf"/>
</dbReference>
<dbReference type="PANTHER" id="PTHR48012">
    <property type="entry name" value="STERILE20-LIKE KINASE, ISOFORM B-RELATED"/>
    <property type="match status" value="1"/>
</dbReference>
<comment type="cofactor">
    <cofactor evidence="1">
        <name>Mg(2+)</name>
        <dbReference type="ChEBI" id="CHEBI:18420"/>
    </cofactor>
</comment>
<evidence type="ECO:0000313" key="19">
    <source>
        <dbReference type="EMBL" id="CDZ98777.1"/>
    </source>
</evidence>
<dbReference type="InterPro" id="IPR050629">
    <property type="entry name" value="STE20/SPS1-PAK"/>
</dbReference>
<feature type="binding site" evidence="16">
    <location>
        <position position="60"/>
    </location>
    <ligand>
        <name>ATP</name>
        <dbReference type="ChEBI" id="CHEBI:30616"/>
    </ligand>
</feature>
<evidence type="ECO:0000256" key="2">
    <source>
        <dbReference type="ARBA" id="ARBA00004496"/>
    </source>
</evidence>
<reference evidence="19" key="1">
    <citation type="submission" date="2014-08" db="EMBL/GenBank/DDBJ databases">
        <authorList>
            <person name="Sharma Rahul"/>
            <person name="Thines Marco"/>
        </authorList>
    </citation>
    <scope>NUCLEOTIDE SEQUENCE</scope>
</reference>
<evidence type="ECO:0000256" key="7">
    <source>
        <dbReference type="ARBA" id="ARBA00022553"/>
    </source>
</evidence>
<dbReference type="Gene3D" id="1.10.510.10">
    <property type="entry name" value="Transferase(Phosphotransferase) domain 1"/>
    <property type="match status" value="1"/>
</dbReference>
<evidence type="ECO:0000256" key="6">
    <source>
        <dbReference type="ARBA" id="ARBA00022527"/>
    </source>
</evidence>
<dbReference type="InterPro" id="IPR017441">
    <property type="entry name" value="Protein_kinase_ATP_BS"/>
</dbReference>
<comment type="similarity">
    <text evidence="3">Belongs to the protein kinase superfamily. STE Ser/Thr protein kinase family. STE20 subfamily.</text>
</comment>
<accession>A0A0F7SP31</accession>
<comment type="subcellular location">
    <subcellularLocation>
        <location evidence="2">Cytoplasm</location>
    </subcellularLocation>
</comment>
<sequence>MLLARLDPGKEIMSAAKQDLTGSTEDPGRFYRLEERLGTGSFGTVWKAVRKDTGKVVAIKQIDLESSNDSISEIQAEIAHLAQCDSDYITRYYGSFVRGYELWIVMEYLAGGSCYDLLRAGTFSEPHIAVICRELLSGLKYLHSEGKIHRDIKAANILLSESGQVKLGDFGVAAQLTNNISRRRTFVGTPFWMAPEVIRQSGYDYKADIWSLGITAIEMANGLPPLSEYHPMRVLFLIPKAESPTIEGDFSDAFKDFVSLCLMKDPVDRATAKDLLQHRFIRTAGKTTILIELIEKYKEHQSKPFTLDGLEPVPTVKDLESCLGSSTRSYWSFGTEANVLEAQEDNQGDLQGTIREKGESRAREDETSTAEIQVGRESSADDTESPHPRAFSSSIGTTPFASSSSTTDQERSTERQHSIHISDSQNSSILEENAGRSLVDTVVLPSLQKNSQERMSAPSREALKLLSKGFEDLKIANPQLAYSILFDITSSLKEDFTVRHAVTEGKEGKPFHTKHENTAEPDNMSIPAPKFSDEKSPVADMLYTRWMDGLKLRWPGS</sequence>
<evidence type="ECO:0000256" key="17">
    <source>
        <dbReference type="SAM" id="MobiDB-lite"/>
    </source>
</evidence>
<feature type="compositionally biased region" description="Basic and acidic residues" evidence="17">
    <location>
        <begin position="354"/>
        <end position="366"/>
    </location>
</feature>
<evidence type="ECO:0000256" key="9">
    <source>
        <dbReference type="ARBA" id="ARBA00022723"/>
    </source>
</evidence>
<feature type="compositionally biased region" description="Basic and acidic residues" evidence="17">
    <location>
        <begin position="508"/>
        <end position="518"/>
    </location>
</feature>
<evidence type="ECO:0000256" key="16">
    <source>
        <dbReference type="PROSITE-ProRule" id="PRU10141"/>
    </source>
</evidence>
<evidence type="ECO:0000256" key="14">
    <source>
        <dbReference type="ARBA" id="ARBA00047899"/>
    </source>
</evidence>
<comment type="catalytic activity">
    <reaction evidence="14">
        <text>L-threonyl-[protein] + ATP = O-phospho-L-threonyl-[protein] + ADP + H(+)</text>
        <dbReference type="Rhea" id="RHEA:46608"/>
        <dbReference type="Rhea" id="RHEA-COMP:11060"/>
        <dbReference type="Rhea" id="RHEA-COMP:11605"/>
        <dbReference type="ChEBI" id="CHEBI:15378"/>
        <dbReference type="ChEBI" id="CHEBI:30013"/>
        <dbReference type="ChEBI" id="CHEBI:30616"/>
        <dbReference type="ChEBI" id="CHEBI:61977"/>
        <dbReference type="ChEBI" id="CHEBI:456216"/>
        <dbReference type="EC" id="2.7.11.1"/>
    </reaction>
</comment>
<feature type="compositionally biased region" description="Polar residues" evidence="17">
    <location>
        <begin position="419"/>
        <end position="428"/>
    </location>
</feature>
<feature type="region of interest" description="Disordered" evidence="17">
    <location>
        <begin position="342"/>
        <end position="428"/>
    </location>
</feature>
<evidence type="ECO:0000256" key="10">
    <source>
        <dbReference type="ARBA" id="ARBA00022741"/>
    </source>
</evidence>
<dbReference type="FunFam" id="1.10.510.10:FF:000411">
    <property type="entry name" value="Probable Ste20-like kinase Don3"/>
    <property type="match status" value="1"/>
</dbReference>
<evidence type="ECO:0000256" key="8">
    <source>
        <dbReference type="ARBA" id="ARBA00022679"/>
    </source>
</evidence>
<keyword evidence="11 19" id="KW-0418">Kinase</keyword>
<dbReference type="SUPFAM" id="SSF56112">
    <property type="entry name" value="Protein kinase-like (PK-like)"/>
    <property type="match status" value="1"/>
</dbReference>
<keyword evidence="10 16" id="KW-0547">Nucleotide-binding</keyword>
<proteinExistence type="inferred from homology"/>
<dbReference type="AlphaFoldDB" id="A0A0F7SP31"/>
<dbReference type="PROSITE" id="PS50011">
    <property type="entry name" value="PROTEIN_KINASE_DOM"/>
    <property type="match status" value="1"/>
</dbReference>
<keyword evidence="12 16" id="KW-0067">ATP-binding</keyword>
<protein>
    <recommendedName>
        <fullName evidence="4">non-specific serine/threonine protein kinase</fullName>
        <ecNumber evidence="4">2.7.11.1</ecNumber>
    </recommendedName>
</protein>
<evidence type="ECO:0000256" key="5">
    <source>
        <dbReference type="ARBA" id="ARBA00022490"/>
    </source>
</evidence>
<evidence type="ECO:0000256" key="3">
    <source>
        <dbReference type="ARBA" id="ARBA00008874"/>
    </source>
</evidence>
<feature type="compositionally biased region" description="Polar residues" evidence="17">
    <location>
        <begin position="391"/>
        <end position="407"/>
    </location>
</feature>
<dbReference type="SMART" id="SM00220">
    <property type="entry name" value="S_TKc"/>
    <property type="match status" value="1"/>
</dbReference>
<dbReference type="GO" id="GO:0005737">
    <property type="term" value="C:cytoplasm"/>
    <property type="evidence" value="ECO:0007669"/>
    <property type="project" value="UniProtKB-SubCell"/>
</dbReference>
<dbReference type="EC" id="2.7.11.1" evidence="4"/>
<evidence type="ECO:0000256" key="12">
    <source>
        <dbReference type="ARBA" id="ARBA00022840"/>
    </source>
</evidence>
<feature type="region of interest" description="Disordered" evidence="17">
    <location>
        <begin position="508"/>
        <end position="533"/>
    </location>
</feature>
<evidence type="ECO:0000256" key="15">
    <source>
        <dbReference type="ARBA" id="ARBA00048679"/>
    </source>
</evidence>
<evidence type="ECO:0000256" key="11">
    <source>
        <dbReference type="ARBA" id="ARBA00022777"/>
    </source>
</evidence>
<dbReference type="PROSITE" id="PS00107">
    <property type="entry name" value="PROTEIN_KINASE_ATP"/>
    <property type="match status" value="1"/>
</dbReference>
<keyword evidence="9" id="KW-0479">Metal-binding</keyword>
<dbReference type="InterPro" id="IPR000719">
    <property type="entry name" value="Prot_kinase_dom"/>
</dbReference>
<organism evidence="19">
    <name type="scientific">Phaffia rhodozyma</name>
    <name type="common">Yeast</name>
    <name type="synonym">Xanthophyllomyces dendrorhous</name>
    <dbReference type="NCBI Taxonomy" id="264483"/>
    <lineage>
        <taxon>Eukaryota</taxon>
        <taxon>Fungi</taxon>
        <taxon>Dikarya</taxon>
        <taxon>Basidiomycota</taxon>
        <taxon>Agaricomycotina</taxon>
        <taxon>Tremellomycetes</taxon>
        <taxon>Cystofilobasidiales</taxon>
        <taxon>Mrakiaceae</taxon>
        <taxon>Phaffia</taxon>
    </lineage>
</organism>
<keyword evidence="6" id="KW-0723">Serine/threonine-protein kinase</keyword>
<dbReference type="PANTHER" id="PTHR48012:SF27">
    <property type="entry name" value="SERINE_THREONINE-PROTEIN KINASE SID1"/>
    <property type="match status" value="1"/>
</dbReference>
<dbReference type="Pfam" id="PF00069">
    <property type="entry name" value="Pkinase"/>
    <property type="match status" value="1"/>
</dbReference>
<evidence type="ECO:0000256" key="1">
    <source>
        <dbReference type="ARBA" id="ARBA00001946"/>
    </source>
</evidence>
<evidence type="ECO:0000259" key="18">
    <source>
        <dbReference type="PROSITE" id="PS50011"/>
    </source>
</evidence>
<feature type="domain" description="Protein kinase" evidence="18">
    <location>
        <begin position="31"/>
        <end position="281"/>
    </location>
</feature>
<evidence type="ECO:0000256" key="13">
    <source>
        <dbReference type="ARBA" id="ARBA00022842"/>
    </source>
</evidence>
<keyword evidence="7" id="KW-0597">Phosphoprotein</keyword>
<dbReference type="CDD" id="cd06609">
    <property type="entry name" value="STKc_MST3_like"/>
    <property type="match status" value="1"/>
</dbReference>
<keyword evidence="5" id="KW-0963">Cytoplasm</keyword>
<name>A0A0F7SP31_PHARH</name>
<dbReference type="GO" id="GO:0005524">
    <property type="term" value="F:ATP binding"/>
    <property type="evidence" value="ECO:0007669"/>
    <property type="project" value="UniProtKB-UniRule"/>
</dbReference>
<keyword evidence="8" id="KW-0808">Transferase</keyword>
<keyword evidence="13" id="KW-0460">Magnesium</keyword>
<evidence type="ECO:0000256" key="4">
    <source>
        <dbReference type="ARBA" id="ARBA00012513"/>
    </source>
</evidence>
<comment type="catalytic activity">
    <reaction evidence="15">
        <text>L-seryl-[protein] + ATP = O-phospho-L-seryl-[protein] + ADP + H(+)</text>
        <dbReference type="Rhea" id="RHEA:17989"/>
        <dbReference type="Rhea" id="RHEA-COMP:9863"/>
        <dbReference type="Rhea" id="RHEA-COMP:11604"/>
        <dbReference type="ChEBI" id="CHEBI:15378"/>
        <dbReference type="ChEBI" id="CHEBI:29999"/>
        <dbReference type="ChEBI" id="CHEBI:30616"/>
        <dbReference type="ChEBI" id="CHEBI:83421"/>
        <dbReference type="ChEBI" id="CHEBI:456216"/>
        <dbReference type="EC" id="2.7.11.1"/>
    </reaction>
</comment>
<dbReference type="GO" id="GO:0004674">
    <property type="term" value="F:protein serine/threonine kinase activity"/>
    <property type="evidence" value="ECO:0007669"/>
    <property type="project" value="UniProtKB-KW"/>
</dbReference>
<dbReference type="GO" id="GO:0046872">
    <property type="term" value="F:metal ion binding"/>
    <property type="evidence" value="ECO:0007669"/>
    <property type="project" value="UniProtKB-KW"/>
</dbReference>